<dbReference type="InterPro" id="IPR012132">
    <property type="entry name" value="GMC_OxRdtase"/>
</dbReference>
<evidence type="ECO:0000256" key="4">
    <source>
        <dbReference type="ARBA" id="ARBA00022827"/>
    </source>
</evidence>
<dbReference type="EMBL" id="WXZT01000011">
    <property type="protein sequence ID" value="MZZ13874.1"/>
    <property type="molecule type" value="Genomic_DNA"/>
</dbReference>
<dbReference type="InterPro" id="IPR000172">
    <property type="entry name" value="GMC_OxRdtase_N"/>
</dbReference>
<gene>
    <name evidence="11" type="ORF">GUL26_16625</name>
</gene>
<protein>
    <submittedName>
        <fullName evidence="11">Oxidoreductase</fullName>
    </submittedName>
</protein>
<dbReference type="RefSeq" id="WP_004350408.1">
    <property type="nucleotide sequence ID" value="NZ_BSAU01000005.1"/>
</dbReference>
<feature type="domain" description="Glucose-methanol-choline oxidoreductase N-terminal" evidence="9">
    <location>
        <begin position="81"/>
        <end position="104"/>
    </location>
</feature>
<proteinExistence type="inferred from homology"/>
<name>A0A7M3B4P8_PSEAI</name>
<dbReference type="Gene3D" id="3.50.50.60">
    <property type="entry name" value="FAD/NAD(P)-binding domain"/>
    <property type="match status" value="1"/>
</dbReference>
<accession>A0A7M3B4P8</accession>
<dbReference type="PROSITE" id="PS51257">
    <property type="entry name" value="PROKAR_LIPOPROTEIN"/>
    <property type="match status" value="1"/>
</dbReference>
<dbReference type="Pfam" id="PF00732">
    <property type="entry name" value="GMC_oxred_N"/>
    <property type="match status" value="1"/>
</dbReference>
<dbReference type="InterPro" id="IPR036188">
    <property type="entry name" value="FAD/NAD-bd_sf"/>
</dbReference>
<dbReference type="AlphaFoldDB" id="A0A7M3B4P8"/>
<keyword evidence="5" id="KW-0560">Oxidoreductase</keyword>
<evidence type="ECO:0000313" key="11">
    <source>
        <dbReference type="EMBL" id="MZZ13874.1"/>
    </source>
</evidence>
<reference evidence="11" key="1">
    <citation type="submission" date="2020-01" db="EMBL/GenBank/DDBJ databases">
        <title>Bacteria Cultured from War Wounds Associated with the Conflict in Eastern Ukraine.</title>
        <authorList>
            <person name="Snesrud E."/>
            <person name="Galac M.R."/>
            <person name="Mc Gann P."/>
            <person name="Valentine K."/>
            <person name="Viacheslav K."/>
        </authorList>
    </citation>
    <scope>NUCLEOTIDE SEQUENCE</scope>
    <source>
        <strain evidence="11">VNMU148</strain>
    </source>
</reference>
<dbReference type="PROSITE" id="PS00624">
    <property type="entry name" value="GMC_OXRED_2"/>
    <property type="match status" value="1"/>
</dbReference>
<feature type="binding site" evidence="6">
    <location>
        <begin position="91"/>
        <end position="94"/>
    </location>
    <ligand>
        <name>FAD</name>
        <dbReference type="ChEBI" id="CHEBI:57692"/>
    </ligand>
</feature>
<evidence type="ECO:0000256" key="2">
    <source>
        <dbReference type="ARBA" id="ARBA00010790"/>
    </source>
</evidence>
<dbReference type="PANTHER" id="PTHR11552">
    <property type="entry name" value="GLUCOSE-METHANOL-CHOLINE GMC OXIDOREDUCTASE"/>
    <property type="match status" value="1"/>
</dbReference>
<organism evidence="11 12">
    <name type="scientific">Pseudomonas aeruginosa</name>
    <dbReference type="NCBI Taxonomy" id="287"/>
    <lineage>
        <taxon>Bacteria</taxon>
        <taxon>Pseudomonadati</taxon>
        <taxon>Pseudomonadota</taxon>
        <taxon>Gammaproteobacteria</taxon>
        <taxon>Pseudomonadales</taxon>
        <taxon>Pseudomonadaceae</taxon>
        <taxon>Pseudomonas</taxon>
    </lineage>
</organism>
<dbReference type="PROSITE" id="PS00623">
    <property type="entry name" value="GMC_OXRED_1"/>
    <property type="match status" value="1"/>
</dbReference>
<dbReference type="Gene3D" id="3.30.560.10">
    <property type="entry name" value="Glucose Oxidase, domain 3"/>
    <property type="match status" value="1"/>
</dbReference>
<keyword evidence="3 7" id="KW-0285">Flavoprotein</keyword>
<evidence type="ECO:0000256" key="7">
    <source>
        <dbReference type="RuleBase" id="RU003968"/>
    </source>
</evidence>
<dbReference type="GO" id="GO:0050660">
    <property type="term" value="F:flavin adenine dinucleotide binding"/>
    <property type="evidence" value="ECO:0007669"/>
    <property type="project" value="InterPro"/>
</dbReference>
<dbReference type="Pfam" id="PF05199">
    <property type="entry name" value="GMC_oxred_C"/>
    <property type="match status" value="1"/>
</dbReference>
<dbReference type="GO" id="GO:0016614">
    <property type="term" value="F:oxidoreductase activity, acting on CH-OH group of donors"/>
    <property type="evidence" value="ECO:0007669"/>
    <property type="project" value="InterPro"/>
</dbReference>
<dbReference type="PIRSF" id="PIRSF000137">
    <property type="entry name" value="Alcohol_oxidase"/>
    <property type="match status" value="1"/>
</dbReference>
<feature type="compositionally biased region" description="Low complexity" evidence="8">
    <location>
        <begin position="538"/>
        <end position="550"/>
    </location>
</feature>
<evidence type="ECO:0000259" key="9">
    <source>
        <dbReference type="PROSITE" id="PS00623"/>
    </source>
</evidence>
<evidence type="ECO:0000313" key="12">
    <source>
        <dbReference type="Proteomes" id="UP000644192"/>
    </source>
</evidence>
<comment type="caution">
    <text evidence="11">The sequence shown here is derived from an EMBL/GenBank/DDBJ whole genome shotgun (WGS) entry which is preliminary data.</text>
</comment>
<dbReference type="Proteomes" id="UP000644192">
    <property type="component" value="Unassembled WGS sequence"/>
</dbReference>
<evidence type="ECO:0000256" key="5">
    <source>
        <dbReference type="ARBA" id="ARBA00023002"/>
    </source>
</evidence>
<evidence type="ECO:0000256" key="1">
    <source>
        <dbReference type="ARBA" id="ARBA00001974"/>
    </source>
</evidence>
<feature type="binding site" evidence="6">
    <location>
        <position position="221"/>
    </location>
    <ligand>
        <name>FAD</name>
        <dbReference type="ChEBI" id="CHEBI:57692"/>
    </ligand>
</feature>
<dbReference type="PANTHER" id="PTHR11552:SF147">
    <property type="entry name" value="CHOLINE DEHYDROGENASE, MITOCHONDRIAL"/>
    <property type="match status" value="1"/>
</dbReference>
<dbReference type="SMR" id="A0A7M3B4P8"/>
<keyword evidence="4 6" id="KW-0274">FAD</keyword>
<feature type="region of interest" description="Disordered" evidence="8">
    <location>
        <begin position="536"/>
        <end position="556"/>
    </location>
</feature>
<evidence type="ECO:0000259" key="10">
    <source>
        <dbReference type="PROSITE" id="PS00624"/>
    </source>
</evidence>
<sequence>MKQGYDYIIVGAGSAGCVMANRLSADPGVAVLLIESGPEHDSPLITMPRGIGKLLSPGNPHVWDYQAQRGEGMPSEQWLKGRTLGGSSSINGMVYVRGAPADYDAWEAQGCTGWGWQDMGRQFVALEDHQLGGSQWRGAGGPLKVSVHPSGDALCDAVIQAAAGMGVASVADTNHVDAVREGGFGYQPQTTWNGQRFSAARAFLDPVRERPNLTVMTATDVQRIEFQERRAVAVQVRGAGGVQRFAVRREVLLCAGAIESPKLLQLSGVGPGELLRSLGIAPVHEAPEVGRNLREHVYVAVQYRVTRGSFNHCFRGFGLLRSLLRYFLFSKGPMTHAAHEAGGFVKTRAGLERPDAQIGVSLYSMDGDGKTVMIDKQPGVTLGGYFMHPQSRGEVRIQSSDPAQPPLIVANYLSAEEDQVAGIALLRWIRRLAAQPALKPYIVEELTPGLQVQSDADILAALRRFGQTAFHVAGTCRMGCDPDAVLDPQLRVRGIEGVRVIDTSIMPELVSGNTNAPAMAIAMRAAEIITGHCARNSANNTANNNTANNTEGGEAA</sequence>
<dbReference type="SUPFAM" id="SSF54373">
    <property type="entry name" value="FAD-linked reductases, C-terminal domain"/>
    <property type="match status" value="1"/>
</dbReference>
<comment type="similarity">
    <text evidence="2 7">Belongs to the GMC oxidoreductase family.</text>
</comment>
<evidence type="ECO:0000256" key="8">
    <source>
        <dbReference type="SAM" id="MobiDB-lite"/>
    </source>
</evidence>
<evidence type="ECO:0000256" key="6">
    <source>
        <dbReference type="PIRSR" id="PIRSR000137-2"/>
    </source>
</evidence>
<evidence type="ECO:0000256" key="3">
    <source>
        <dbReference type="ARBA" id="ARBA00022630"/>
    </source>
</evidence>
<feature type="domain" description="Glucose-methanol-choline oxidoreductase N-terminal" evidence="10">
    <location>
        <begin position="256"/>
        <end position="270"/>
    </location>
</feature>
<dbReference type="InterPro" id="IPR007867">
    <property type="entry name" value="GMC_OxRtase_C"/>
</dbReference>
<dbReference type="SUPFAM" id="SSF51905">
    <property type="entry name" value="FAD/NAD(P)-binding domain"/>
    <property type="match status" value="1"/>
</dbReference>
<comment type="cofactor">
    <cofactor evidence="1 6">
        <name>FAD</name>
        <dbReference type="ChEBI" id="CHEBI:57692"/>
    </cofactor>
</comment>